<keyword evidence="2" id="KW-1133">Transmembrane helix</keyword>
<name>A0A8J7GYM2_9ACTN</name>
<gene>
    <name evidence="4" type="ORF">IW245_006187</name>
</gene>
<evidence type="ECO:0000313" key="5">
    <source>
        <dbReference type="Proteomes" id="UP000622552"/>
    </source>
</evidence>
<feature type="transmembrane region" description="Helical" evidence="2">
    <location>
        <begin position="230"/>
        <end position="249"/>
    </location>
</feature>
<keyword evidence="2" id="KW-0812">Transmembrane</keyword>
<evidence type="ECO:0000256" key="1">
    <source>
        <dbReference type="SAM" id="MobiDB-lite"/>
    </source>
</evidence>
<comment type="caution">
    <text evidence="4">The sequence shown here is derived from an EMBL/GenBank/DDBJ whole genome shotgun (WGS) entry which is preliminary data.</text>
</comment>
<proteinExistence type="predicted"/>
<feature type="transmembrane region" description="Helical" evidence="2">
    <location>
        <begin position="97"/>
        <end position="122"/>
    </location>
</feature>
<evidence type="ECO:0000313" key="4">
    <source>
        <dbReference type="EMBL" id="MBG6139993.1"/>
    </source>
</evidence>
<organism evidence="4 5">
    <name type="scientific">Longispora fulva</name>
    <dbReference type="NCBI Taxonomy" id="619741"/>
    <lineage>
        <taxon>Bacteria</taxon>
        <taxon>Bacillati</taxon>
        <taxon>Actinomycetota</taxon>
        <taxon>Actinomycetes</taxon>
        <taxon>Micromonosporales</taxon>
        <taxon>Micromonosporaceae</taxon>
        <taxon>Longispora</taxon>
    </lineage>
</organism>
<dbReference type="InterPro" id="IPR018929">
    <property type="entry name" value="DUF2510"/>
</dbReference>
<evidence type="ECO:0000259" key="3">
    <source>
        <dbReference type="Pfam" id="PF10708"/>
    </source>
</evidence>
<feature type="region of interest" description="Disordered" evidence="1">
    <location>
        <begin position="1"/>
        <end position="87"/>
    </location>
</feature>
<reference evidence="4" key="1">
    <citation type="submission" date="2020-11" db="EMBL/GenBank/DDBJ databases">
        <title>Sequencing the genomes of 1000 actinobacteria strains.</title>
        <authorList>
            <person name="Klenk H.-P."/>
        </authorList>
    </citation>
    <scope>NUCLEOTIDE SEQUENCE</scope>
    <source>
        <strain evidence="4">DSM 45356</strain>
    </source>
</reference>
<accession>A0A8J7GYM2</accession>
<sequence>MTRAPGWYVDPDGEPAMRYWDGGEWTDRSRPISTEDLPPLDFLEPGPTTADPTEALPVPVSPAPQVATLDPPPPPPPVPRPRPEVAPVEEPATAGSVFALVGAFLLLVPVALVCLLPFSWAVRRFADWPGWTVWVFWAGTWSVLAIPAARRALARGAPHQLPSLADEPVGQLAALTWLSLPLLVADRVVVLVTGAVDRLWGFVKHLASTGQGRRTTHSTTAVVLGMLRSVVFWAIWGVVALLWLVMHGFKYATNGLRWFAATVGDRIRGSAPAAS</sequence>
<dbReference type="Pfam" id="PF10708">
    <property type="entry name" value="DUF2510"/>
    <property type="match status" value="1"/>
</dbReference>
<protein>
    <recommendedName>
        <fullName evidence="3">DUF2510 domain-containing protein</fullName>
    </recommendedName>
</protein>
<feature type="domain" description="DUF2510" evidence="3">
    <location>
        <begin position="5"/>
        <end position="32"/>
    </location>
</feature>
<dbReference type="AlphaFoldDB" id="A0A8J7GYM2"/>
<dbReference type="EMBL" id="JADOUF010000001">
    <property type="protein sequence ID" value="MBG6139993.1"/>
    <property type="molecule type" value="Genomic_DNA"/>
</dbReference>
<evidence type="ECO:0000256" key="2">
    <source>
        <dbReference type="SAM" id="Phobius"/>
    </source>
</evidence>
<feature type="transmembrane region" description="Helical" evidence="2">
    <location>
        <begin position="134"/>
        <end position="153"/>
    </location>
</feature>
<dbReference type="RefSeq" id="WP_197006583.1">
    <property type="nucleotide sequence ID" value="NZ_BONS01000006.1"/>
</dbReference>
<keyword evidence="5" id="KW-1185">Reference proteome</keyword>
<keyword evidence="2" id="KW-0472">Membrane</keyword>
<dbReference type="Proteomes" id="UP000622552">
    <property type="component" value="Unassembled WGS sequence"/>
</dbReference>
<feature type="compositionally biased region" description="Pro residues" evidence="1">
    <location>
        <begin position="70"/>
        <end position="80"/>
    </location>
</feature>